<dbReference type="EMBL" id="FTOQ01000007">
    <property type="protein sequence ID" value="SIS93665.1"/>
    <property type="molecule type" value="Genomic_DNA"/>
</dbReference>
<sequence length="273" mass="29465">MFMRNILGGFGLAACLPIGGAAAQTADVDALIALLRIDDTVAIMRAEGQRYADDLAQDMFGGANASWQDTVDAIYDPSMMTASVSDTFRASIDPDAVGPLLEFFGSDLGREVVALEIGAREALLDEGVEEAARAEYRELTGTGDSKLQLIERFIETNDLIEQNVTGALNASYAFYSGLADGGALEMSEAEMLDDIWSQEEATRTDTEEWVWGYLMMAYGPLSEEALERYVTLSESEPGEALNKALFAGFNRMYDEISYAMGLGAAAEMAGTDL</sequence>
<accession>A0A1N7N5P0</accession>
<dbReference type="AlphaFoldDB" id="A0A1N7N5P0"/>
<dbReference type="RefSeq" id="WP_076448357.1">
    <property type="nucleotide sequence ID" value="NZ_FTOQ01000007.1"/>
</dbReference>
<protein>
    <submittedName>
        <fullName evidence="2">Uncharacterized protein</fullName>
    </submittedName>
</protein>
<feature type="chain" id="PRO_5012568857" evidence="1">
    <location>
        <begin position="24"/>
        <end position="273"/>
    </location>
</feature>
<dbReference type="Proteomes" id="UP000186684">
    <property type="component" value="Unassembled WGS sequence"/>
</dbReference>
<evidence type="ECO:0000313" key="3">
    <source>
        <dbReference type="Proteomes" id="UP000186684"/>
    </source>
</evidence>
<evidence type="ECO:0000256" key="1">
    <source>
        <dbReference type="SAM" id="SignalP"/>
    </source>
</evidence>
<proteinExistence type="predicted"/>
<dbReference type="PROSITE" id="PS51257">
    <property type="entry name" value="PROKAR_LIPOPROTEIN"/>
    <property type="match status" value="1"/>
</dbReference>
<feature type="signal peptide" evidence="1">
    <location>
        <begin position="1"/>
        <end position="23"/>
    </location>
</feature>
<keyword evidence="3" id="KW-1185">Reference proteome</keyword>
<reference evidence="3" key="1">
    <citation type="submission" date="2017-01" db="EMBL/GenBank/DDBJ databases">
        <authorList>
            <person name="Varghese N."/>
            <person name="Submissions S."/>
        </authorList>
    </citation>
    <scope>NUCLEOTIDE SEQUENCE [LARGE SCALE GENOMIC DNA]</scope>
    <source>
        <strain evidence="3">DSM 29430</strain>
    </source>
</reference>
<organism evidence="2 3">
    <name type="scientific">Roseivivax lentus</name>
    <dbReference type="NCBI Taxonomy" id="633194"/>
    <lineage>
        <taxon>Bacteria</taxon>
        <taxon>Pseudomonadati</taxon>
        <taxon>Pseudomonadota</taxon>
        <taxon>Alphaproteobacteria</taxon>
        <taxon>Rhodobacterales</taxon>
        <taxon>Roseobacteraceae</taxon>
        <taxon>Roseivivax</taxon>
    </lineage>
</organism>
<evidence type="ECO:0000313" key="2">
    <source>
        <dbReference type="EMBL" id="SIS93665.1"/>
    </source>
</evidence>
<gene>
    <name evidence="2" type="ORF">SAMN05421759_1074</name>
</gene>
<name>A0A1N7N5P0_9RHOB</name>
<dbReference type="STRING" id="633194.SAMN05421759_1074"/>
<keyword evidence="1" id="KW-0732">Signal</keyword>